<comment type="similarity">
    <text evidence="1">Belongs to the glycosyl hydrolase 73 family.</text>
</comment>
<dbReference type="SMART" id="SM00047">
    <property type="entry name" value="LYZ2"/>
    <property type="match status" value="1"/>
</dbReference>
<reference evidence="5 6" key="1">
    <citation type="submission" date="2013-03" db="EMBL/GenBank/DDBJ databases">
        <title>The Genome Sequence of Enterococcus columbae ATCC_51263 (PacBio/Illumina hybrid assembly).</title>
        <authorList>
            <consortium name="The Broad Institute Genomics Platform"/>
            <consortium name="The Broad Institute Genome Sequencing Center for Infectious Disease"/>
            <person name="Earl A."/>
            <person name="Russ C."/>
            <person name="Gilmore M."/>
            <person name="Surin D."/>
            <person name="Walker B."/>
            <person name="Young S."/>
            <person name="Zeng Q."/>
            <person name="Gargeya S."/>
            <person name="Fitzgerald M."/>
            <person name="Haas B."/>
            <person name="Abouelleil A."/>
            <person name="Allen A.W."/>
            <person name="Alvarado L."/>
            <person name="Arachchi H.M."/>
            <person name="Berlin A.M."/>
            <person name="Chapman S.B."/>
            <person name="Gainer-Dewar J."/>
            <person name="Goldberg J."/>
            <person name="Griggs A."/>
            <person name="Gujja S."/>
            <person name="Hansen M."/>
            <person name="Howarth C."/>
            <person name="Imamovic A."/>
            <person name="Ireland A."/>
            <person name="Larimer J."/>
            <person name="McCowan C."/>
            <person name="Murphy C."/>
            <person name="Pearson M."/>
            <person name="Poon T.W."/>
            <person name="Priest M."/>
            <person name="Roberts A."/>
            <person name="Saif S."/>
            <person name="Shea T."/>
            <person name="Sisk P."/>
            <person name="Sykes S."/>
            <person name="Wortman J."/>
            <person name="Nusbaum C."/>
            <person name="Birren B."/>
        </authorList>
    </citation>
    <scope>NUCLEOTIDE SEQUENCE [LARGE SCALE GENOMIC DNA]</scope>
    <source>
        <strain evidence="5 6">ATCC 51263</strain>
    </source>
</reference>
<gene>
    <name evidence="5" type="ORF">I568_00934</name>
</gene>
<dbReference type="RefSeq" id="WP_016182500.1">
    <property type="nucleotide sequence ID" value="NZ_JXKI01000002.1"/>
</dbReference>
<name>S0KTG9_9ENTE</name>
<dbReference type="Gene3D" id="4.10.80.30">
    <property type="entry name" value="DNA polymerase, domain 6"/>
    <property type="match status" value="1"/>
</dbReference>
<dbReference type="OrthoDB" id="977752at2"/>
<organism evidence="5 6">
    <name type="scientific">Enterococcus columbae DSM 7374 = ATCC 51263</name>
    <dbReference type="NCBI Taxonomy" id="1121865"/>
    <lineage>
        <taxon>Bacteria</taxon>
        <taxon>Bacillati</taxon>
        <taxon>Bacillota</taxon>
        <taxon>Bacilli</taxon>
        <taxon>Lactobacillales</taxon>
        <taxon>Enterococcaceae</taxon>
        <taxon>Enterococcus</taxon>
    </lineage>
</organism>
<proteinExistence type="inferred from homology"/>
<dbReference type="EMBL" id="ASWJ01000004">
    <property type="protein sequence ID" value="EOW84438.1"/>
    <property type="molecule type" value="Genomic_DNA"/>
</dbReference>
<protein>
    <submittedName>
        <fullName evidence="5">N-acetylmuramoyl-L-alanine amidase</fullName>
    </submittedName>
</protein>
<keyword evidence="2" id="KW-0378">Hydrolase</keyword>
<dbReference type="GO" id="GO:0004040">
    <property type="term" value="F:amidase activity"/>
    <property type="evidence" value="ECO:0007669"/>
    <property type="project" value="InterPro"/>
</dbReference>
<accession>S0KTG9</accession>
<dbReference type="PATRIC" id="fig|1121865.3.peg.329"/>
<dbReference type="PANTHER" id="PTHR33308">
    <property type="entry name" value="PEPTIDOGLYCAN HYDROLASE FLGJ"/>
    <property type="match status" value="1"/>
</dbReference>
<dbReference type="AlphaFoldDB" id="S0KTG9"/>
<dbReference type="InterPro" id="IPR002901">
    <property type="entry name" value="MGlyc_endo_b_GlcNAc-like_dom"/>
</dbReference>
<evidence type="ECO:0000256" key="1">
    <source>
        <dbReference type="ARBA" id="ARBA00010266"/>
    </source>
</evidence>
<keyword evidence="3" id="KW-0812">Transmembrane</keyword>
<dbReference type="Gene3D" id="1.10.530.10">
    <property type="match status" value="1"/>
</dbReference>
<keyword evidence="6" id="KW-1185">Reference proteome</keyword>
<keyword evidence="3" id="KW-1133">Transmembrane helix</keyword>
<feature type="domain" description="Mannosyl-glycoprotein endo-beta-N-acetylglucosamidase-like" evidence="4">
    <location>
        <begin position="44"/>
        <end position="202"/>
    </location>
</feature>
<evidence type="ECO:0000313" key="5">
    <source>
        <dbReference type="EMBL" id="EOW84438.1"/>
    </source>
</evidence>
<dbReference type="InterPro" id="IPR051056">
    <property type="entry name" value="Glycosyl_Hydrolase_73"/>
</dbReference>
<evidence type="ECO:0000256" key="3">
    <source>
        <dbReference type="SAM" id="Phobius"/>
    </source>
</evidence>
<comment type="caution">
    <text evidence="5">The sequence shown here is derived from an EMBL/GenBank/DDBJ whole genome shotgun (WGS) entry which is preliminary data.</text>
</comment>
<dbReference type="PRINTS" id="PR01002">
    <property type="entry name" value="FLGFLGJ"/>
</dbReference>
<dbReference type="eggNOG" id="COG1705">
    <property type="taxonomic scope" value="Bacteria"/>
</dbReference>
<dbReference type="Proteomes" id="UP000014113">
    <property type="component" value="Unassembled WGS sequence"/>
</dbReference>
<dbReference type="PANTHER" id="PTHR33308:SF10">
    <property type="entry name" value="EXO-GLUCOSAMINIDASE LYTG"/>
    <property type="match status" value="1"/>
</dbReference>
<feature type="transmembrane region" description="Helical" evidence="3">
    <location>
        <begin position="12"/>
        <end position="34"/>
    </location>
</feature>
<keyword evidence="3" id="KW-0472">Membrane</keyword>
<evidence type="ECO:0000259" key="4">
    <source>
        <dbReference type="SMART" id="SM00047"/>
    </source>
</evidence>
<dbReference type="Pfam" id="PF01832">
    <property type="entry name" value="Glucosaminidase"/>
    <property type="match status" value="1"/>
</dbReference>
<evidence type="ECO:0000313" key="6">
    <source>
        <dbReference type="Proteomes" id="UP000014113"/>
    </source>
</evidence>
<sequence length="203" mass="23498">MKKYPRKKRKLPIPFVLLAILFIFMSFVFVLSVLTTEVEEQPTQQLDPKAEQHQFIERLAPYAKQLQQKYGVLPSITLGQAILESDWGKSELASKYNNLFGIKAFGNQPKVTLSTKEYVNEQWITIQGDFRVYQSYEESMDDHAQLFVRGVDWDPNKYQPVIQAKNFEQAADALQQAGYATDPTYAEKIKQVIIAHQLQKYDE</sequence>
<evidence type="ECO:0000256" key="2">
    <source>
        <dbReference type="ARBA" id="ARBA00022801"/>
    </source>
</evidence>
<dbReference type="STRING" id="1121865.OMW_00336"/>